<organism evidence="1 2">
    <name type="scientific">Eumeta variegata</name>
    <name type="common">Bagworm moth</name>
    <name type="synonym">Eumeta japonica</name>
    <dbReference type="NCBI Taxonomy" id="151549"/>
    <lineage>
        <taxon>Eukaryota</taxon>
        <taxon>Metazoa</taxon>
        <taxon>Ecdysozoa</taxon>
        <taxon>Arthropoda</taxon>
        <taxon>Hexapoda</taxon>
        <taxon>Insecta</taxon>
        <taxon>Pterygota</taxon>
        <taxon>Neoptera</taxon>
        <taxon>Endopterygota</taxon>
        <taxon>Lepidoptera</taxon>
        <taxon>Glossata</taxon>
        <taxon>Ditrysia</taxon>
        <taxon>Tineoidea</taxon>
        <taxon>Psychidae</taxon>
        <taxon>Oiketicinae</taxon>
        <taxon>Eumeta</taxon>
    </lineage>
</organism>
<keyword evidence="2" id="KW-1185">Reference proteome</keyword>
<comment type="caution">
    <text evidence="1">The sequence shown here is derived from an EMBL/GenBank/DDBJ whole genome shotgun (WGS) entry which is preliminary data.</text>
</comment>
<proteinExistence type="predicted"/>
<dbReference type="Proteomes" id="UP000299102">
    <property type="component" value="Unassembled WGS sequence"/>
</dbReference>
<dbReference type="EMBL" id="BGZK01000124">
    <property type="protein sequence ID" value="GBP20978.1"/>
    <property type="molecule type" value="Genomic_DNA"/>
</dbReference>
<evidence type="ECO:0000313" key="1">
    <source>
        <dbReference type="EMBL" id="GBP20978.1"/>
    </source>
</evidence>
<evidence type="ECO:0000313" key="2">
    <source>
        <dbReference type="Proteomes" id="UP000299102"/>
    </source>
</evidence>
<sequence>MTHCRVPPEPSVRARARNERSLFHSVGRCLSRRKTAAAHDLHMNCFVNCLQIQKRFTIGSVIEYGSGRGVEFRTGIEIGKGIEVEMECEIEIRIKSSHGDLAIATYMGRTDLTVKYRILREYRREVADSAVVFHRVTGAPLSRSALNQISYSFSRSWERTGRPSRVAGARGRQ</sequence>
<gene>
    <name evidence="1" type="ORF">EVAR_9549_1</name>
</gene>
<reference evidence="1 2" key="1">
    <citation type="journal article" date="2019" name="Commun. Biol.">
        <title>The bagworm genome reveals a unique fibroin gene that provides high tensile strength.</title>
        <authorList>
            <person name="Kono N."/>
            <person name="Nakamura H."/>
            <person name="Ohtoshi R."/>
            <person name="Tomita M."/>
            <person name="Numata K."/>
            <person name="Arakawa K."/>
        </authorList>
    </citation>
    <scope>NUCLEOTIDE SEQUENCE [LARGE SCALE GENOMIC DNA]</scope>
</reference>
<name>A0A4C1U3Z3_EUMVA</name>
<accession>A0A4C1U3Z3</accession>
<protein>
    <submittedName>
        <fullName evidence="1">Uncharacterized protein</fullName>
    </submittedName>
</protein>
<dbReference type="AlphaFoldDB" id="A0A4C1U3Z3"/>